<protein>
    <submittedName>
        <fullName evidence="3">Integral membrane protein</fullName>
    </submittedName>
</protein>
<dbReference type="eggNOG" id="COG5652">
    <property type="taxonomic scope" value="Bacteria"/>
</dbReference>
<dbReference type="InterPro" id="IPR006976">
    <property type="entry name" value="VanZ-like"/>
</dbReference>
<evidence type="ECO:0000313" key="3">
    <source>
        <dbReference type="EMBL" id="CCI85865.1"/>
    </source>
</evidence>
<evidence type="ECO:0000259" key="2">
    <source>
        <dbReference type="Pfam" id="PF04892"/>
    </source>
</evidence>
<dbReference type="PIRSF" id="PIRSF019083">
    <property type="entry name" value="UCP019083_VanZ"/>
    <property type="match status" value="1"/>
</dbReference>
<feature type="transmembrane region" description="Helical" evidence="1">
    <location>
        <begin position="109"/>
        <end position="125"/>
    </location>
</feature>
<dbReference type="NCBIfam" id="NF037970">
    <property type="entry name" value="vanZ_1"/>
    <property type="match status" value="1"/>
</dbReference>
<evidence type="ECO:0000313" key="4">
    <source>
        <dbReference type="Proteomes" id="UP000009311"/>
    </source>
</evidence>
<feature type="domain" description="VanZ-like" evidence="2">
    <location>
        <begin position="14"/>
        <end position="160"/>
    </location>
</feature>
<keyword evidence="4" id="KW-1185">Reference proteome</keyword>
<feature type="transmembrane region" description="Helical" evidence="1">
    <location>
        <begin position="84"/>
        <end position="102"/>
    </location>
</feature>
<evidence type="ECO:0000256" key="1">
    <source>
        <dbReference type="SAM" id="Phobius"/>
    </source>
</evidence>
<dbReference type="EMBL" id="CAKD01000024">
    <property type="protein sequence ID" value="CCI85865.1"/>
    <property type="molecule type" value="Genomic_DNA"/>
</dbReference>
<gene>
    <name evidence="3" type="ORF">BN53_07205</name>
</gene>
<keyword evidence="1" id="KW-1133">Transmembrane helix</keyword>
<organism evidence="3 4">
    <name type="scientific">Lactobacillus pasteurii DSM 23907 = CRBIP 24.76</name>
    <dbReference type="NCBI Taxonomy" id="1423790"/>
    <lineage>
        <taxon>Bacteria</taxon>
        <taxon>Bacillati</taxon>
        <taxon>Bacillota</taxon>
        <taxon>Bacilli</taxon>
        <taxon>Lactobacillales</taxon>
        <taxon>Lactobacillaceae</taxon>
        <taxon>Lactobacillus</taxon>
    </lineage>
</organism>
<name>I7JYV8_9LACO</name>
<sequence>MEKFTFTRKEKVYLLLAFFVLLTLFISSSMTYHQQKMSPGFINQKFGLLENIVGNWNIYYGGRWHNAALDGGQAGMTQFVLRKLAHFSSYFCLGLFGFLGIRRIFKIKAVAPIISWMIVLAFAALDEYHQYLTGDRTPSIHDVMLDGFGGLCAIVIAIIIIWLIKKFAKKQA</sequence>
<keyword evidence="1" id="KW-0472">Membrane</keyword>
<dbReference type="InterPro" id="IPR016747">
    <property type="entry name" value="Phosphotransbutyrylase"/>
</dbReference>
<dbReference type="Pfam" id="PF04892">
    <property type="entry name" value="VanZ"/>
    <property type="match status" value="1"/>
</dbReference>
<dbReference type="RefSeq" id="WP_009560426.1">
    <property type="nucleotide sequence ID" value="NZ_AYZN01000001.1"/>
</dbReference>
<comment type="caution">
    <text evidence="3">The sequence shown here is derived from an EMBL/GenBank/DDBJ whole genome shotgun (WGS) entry which is preliminary data.</text>
</comment>
<feature type="transmembrane region" description="Helical" evidence="1">
    <location>
        <begin position="12"/>
        <end position="32"/>
    </location>
</feature>
<accession>I7JYV8</accession>
<dbReference type="AlphaFoldDB" id="I7JYV8"/>
<dbReference type="Proteomes" id="UP000009311">
    <property type="component" value="Unassembled WGS sequence"/>
</dbReference>
<dbReference type="STRING" id="1423790.BN53_07205"/>
<reference evidence="3 4" key="1">
    <citation type="submission" date="2012-06" db="EMBL/GenBank/DDBJ databases">
        <title>Draft Genome Sequence of Lactobacillus pasteurii CRBIP 24.76T.</title>
        <authorList>
            <person name="Cousin S."/>
            <person name="Bouchier C."/>
            <person name="Loux V."/>
            <person name="Ma L."/>
            <person name="Creno S."/>
            <person name="Bizet C."/>
            <person name="Clermont D."/>
        </authorList>
    </citation>
    <scope>NUCLEOTIDE SEQUENCE [LARGE SCALE GENOMIC DNA]</scope>
    <source>
        <strain evidence="4">CRBIP 24.76T</strain>
    </source>
</reference>
<proteinExistence type="predicted"/>
<dbReference type="PATRIC" id="fig|1423790.3.peg.462"/>
<feature type="transmembrane region" description="Helical" evidence="1">
    <location>
        <begin position="145"/>
        <end position="164"/>
    </location>
</feature>
<keyword evidence="1" id="KW-0812">Transmembrane</keyword>
<dbReference type="OrthoDB" id="291892at2"/>